<feature type="compositionally biased region" description="Low complexity" evidence="2">
    <location>
        <begin position="780"/>
        <end position="799"/>
    </location>
</feature>
<evidence type="ECO:0000256" key="2">
    <source>
        <dbReference type="SAM" id="MobiDB-lite"/>
    </source>
</evidence>
<proteinExistence type="predicted"/>
<feature type="compositionally biased region" description="Pro residues" evidence="2">
    <location>
        <begin position="713"/>
        <end position="722"/>
    </location>
</feature>
<feature type="compositionally biased region" description="Low complexity" evidence="2">
    <location>
        <begin position="261"/>
        <end position="288"/>
    </location>
</feature>
<feature type="compositionally biased region" description="Pro residues" evidence="2">
    <location>
        <begin position="122"/>
        <end position="137"/>
    </location>
</feature>
<keyword evidence="4" id="KW-1185">Reference proteome</keyword>
<feature type="coiled-coil region" evidence="1">
    <location>
        <begin position="811"/>
        <end position="845"/>
    </location>
</feature>
<evidence type="ECO:0000313" key="3">
    <source>
        <dbReference type="EMBL" id="RKO93799.1"/>
    </source>
</evidence>
<feature type="region of interest" description="Disordered" evidence="2">
    <location>
        <begin position="630"/>
        <end position="662"/>
    </location>
</feature>
<gene>
    <name evidence="3" type="ORF">BDK51DRAFT_27289</name>
</gene>
<accession>A0A4P9WL87</accession>
<feature type="region of interest" description="Disordered" evidence="2">
    <location>
        <begin position="866"/>
        <end position="896"/>
    </location>
</feature>
<protein>
    <submittedName>
        <fullName evidence="3">Uncharacterized protein</fullName>
    </submittedName>
</protein>
<sequence length="896" mass="90786">MGAEPSSGGGAVEGQGGVAVVALESKAPAPAPVAGAVPAARPRGASVGTGAWGVAGIPASVTKDTKPAPSIAPIAAAASAGNPAPVVAAVPAWTPPPPVLPTPTPAPATPVARRVISITPAKNPPPAAAPTSTPAPRPQRNGGRIGAVATPAVSKTASAAGSGSTQPALVVGKIEVAPTFAPSKPVPQKDKATTSSTPSPAPEATRVKRKKSKTRLDDQTSASPAKTEPEPVQPPAPPLEVEVAAIAGRKKKKPKERRPVDAPVATTPTPLCIGPSAGASTLSGLASPTQANAVDPDNASEAPVAAPAETTSPNVAFPEALRETFETFGLDLDLVNSVRSTLYGPSGQDGGPAGSSSRRRGRTEAKEKEKEKDKPPAPQRRDSIHRVHEFEITPYLTGRSAAACGPSGGAGPAATSTGGINSVFDTEALSAALSQLTGLAGLVNPPRPDIPGSGVNIRIDVSSGTNGLGEALLSSADTLGCFTQLELLAASLANFSVVSANAQSETGSIPQTGSINLNVNGFTVNLDPNKFIDQALDSLAETAKILYDGLEAQAQRASVVDRMGRAAVAAVASSTSAFSTGGSKGKGPAAAAAAAAAAPPLVDVDELANAGVSPEHTRLMAEAFAKIFPKDGGGTPIPEPAASSSRKSNKKPGRTTKADDLSTSGWTVEDWRAKVRSVEVVMRKVREARELRVLQKEQEARKTQPPASTSSQSPPPPLPPPVVVDGPFDDAHLTNLLETVRAMVSSGETLKAVAAGGGGGSSSSSRRRAKSHSRTPSPRAAPHTPAQSSPTAAPAVAQPVPAPISPSLADVSALERELEAARKEERALERKLVDVLRRNRRWKAEVGRALRCGVAVGVATAGLDWGEEDVERGDDDGWVDDDADEEGAGGAAETNA</sequence>
<feature type="compositionally biased region" description="Basic and acidic residues" evidence="2">
    <location>
        <begin position="362"/>
        <end position="387"/>
    </location>
</feature>
<feature type="region of interest" description="Disordered" evidence="2">
    <location>
        <begin position="694"/>
        <end position="729"/>
    </location>
</feature>
<dbReference type="AlphaFoldDB" id="A0A4P9WL87"/>
<feature type="region of interest" description="Disordered" evidence="2">
    <location>
        <begin position="120"/>
        <end position="166"/>
    </location>
</feature>
<name>A0A4P9WL87_9FUNG</name>
<keyword evidence="1" id="KW-0175">Coiled coil</keyword>
<feature type="region of interest" description="Disordered" evidence="2">
    <location>
        <begin position="179"/>
        <end position="316"/>
    </location>
</feature>
<feature type="region of interest" description="Disordered" evidence="2">
    <location>
        <begin position="341"/>
        <end position="387"/>
    </location>
</feature>
<evidence type="ECO:0000313" key="4">
    <source>
        <dbReference type="Proteomes" id="UP000269721"/>
    </source>
</evidence>
<evidence type="ECO:0000256" key="1">
    <source>
        <dbReference type="SAM" id="Coils"/>
    </source>
</evidence>
<feature type="compositionally biased region" description="Low complexity" evidence="2">
    <location>
        <begin position="156"/>
        <end position="165"/>
    </location>
</feature>
<feature type="compositionally biased region" description="Acidic residues" evidence="2">
    <location>
        <begin position="866"/>
        <end position="887"/>
    </location>
</feature>
<dbReference type="Proteomes" id="UP000269721">
    <property type="component" value="Unassembled WGS sequence"/>
</dbReference>
<dbReference type="EMBL" id="KZ994112">
    <property type="protein sequence ID" value="RKO93799.1"/>
    <property type="molecule type" value="Genomic_DNA"/>
</dbReference>
<organism evidence="3 4">
    <name type="scientific">Blyttiomyces helicus</name>
    <dbReference type="NCBI Taxonomy" id="388810"/>
    <lineage>
        <taxon>Eukaryota</taxon>
        <taxon>Fungi</taxon>
        <taxon>Fungi incertae sedis</taxon>
        <taxon>Chytridiomycota</taxon>
        <taxon>Chytridiomycota incertae sedis</taxon>
        <taxon>Chytridiomycetes</taxon>
        <taxon>Chytridiomycetes incertae sedis</taxon>
        <taxon>Blyttiomyces</taxon>
    </lineage>
</organism>
<reference evidence="4" key="1">
    <citation type="journal article" date="2018" name="Nat. Microbiol.">
        <title>Leveraging single-cell genomics to expand the fungal tree of life.</title>
        <authorList>
            <person name="Ahrendt S.R."/>
            <person name="Quandt C.A."/>
            <person name="Ciobanu D."/>
            <person name="Clum A."/>
            <person name="Salamov A."/>
            <person name="Andreopoulos B."/>
            <person name="Cheng J.F."/>
            <person name="Woyke T."/>
            <person name="Pelin A."/>
            <person name="Henrissat B."/>
            <person name="Reynolds N.K."/>
            <person name="Benny G.L."/>
            <person name="Smith M.E."/>
            <person name="James T.Y."/>
            <person name="Grigoriev I.V."/>
        </authorList>
    </citation>
    <scope>NUCLEOTIDE SEQUENCE [LARGE SCALE GENOMIC DNA]</scope>
</reference>
<dbReference type="OrthoDB" id="2162954at2759"/>
<feature type="region of interest" description="Disordered" evidence="2">
    <location>
        <begin position="753"/>
        <end position="803"/>
    </location>
</feature>